<protein>
    <submittedName>
        <fullName evidence="1">Uncharacterized protein</fullName>
    </submittedName>
</protein>
<evidence type="ECO:0000313" key="2">
    <source>
        <dbReference type="Proteomes" id="UP000193083"/>
    </source>
</evidence>
<sequence length="149" mass="16233">MGRKEKTGTDALYRIVLLLLSLANLAEKAAGRSYSVRSAALAYLWVADAEVRYYIAGRTWNETDGHWSPAMPMVRYGTDPADALALAVSLRALAMIILHMATQIRRVSLMQQDEASGESVGAVLPHQDVVRIMQTMCAAAATPPRLDTS</sequence>
<dbReference type="AlphaFoldDB" id="A0A1X7N794"/>
<proteinExistence type="predicted"/>
<reference evidence="1 2" key="1">
    <citation type="submission" date="2017-04" db="EMBL/GenBank/DDBJ databases">
        <authorList>
            <person name="Afonso C.L."/>
            <person name="Miller P.J."/>
            <person name="Scott M.A."/>
            <person name="Spackman E."/>
            <person name="Goraichik I."/>
            <person name="Dimitrov K.M."/>
            <person name="Suarez D.L."/>
            <person name="Swayne D.E."/>
        </authorList>
    </citation>
    <scope>NUCLEOTIDE SEQUENCE [LARGE SCALE GENOMIC DNA]</scope>
    <source>
        <strain evidence="1 2">B5P</strain>
    </source>
</reference>
<keyword evidence="2" id="KW-1185">Reference proteome</keyword>
<organism evidence="1 2">
    <name type="scientific">Mesorhizobium australicum</name>
    <dbReference type="NCBI Taxonomy" id="536018"/>
    <lineage>
        <taxon>Bacteria</taxon>
        <taxon>Pseudomonadati</taxon>
        <taxon>Pseudomonadota</taxon>
        <taxon>Alphaproteobacteria</taxon>
        <taxon>Hyphomicrobiales</taxon>
        <taxon>Phyllobacteriaceae</taxon>
        <taxon>Mesorhizobium</taxon>
    </lineage>
</organism>
<gene>
    <name evidence="1" type="ORF">SAMN02982922_1393</name>
</gene>
<evidence type="ECO:0000313" key="1">
    <source>
        <dbReference type="EMBL" id="SMH33277.1"/>
    </source>
</evidence>
<name>A0A1X7N794_9HYPH</name>
<dbReference type="EMBL" id="FXBL01000004">
    <property type="protein sequence ID" value="SMH33277.1"/>
    <property type="molecule type" value="Genomic_DNA"/>
</dbReference>
<dbReference type="RefSeq" id="WP_085463488.1">
    <property type="nucleotide sequence ID" value="NZ_FXBL01000004.1"/>
</dbReference>
<accession>A0A1X7N794</accession>
<dbReference type="Proteomes" id="UP000193083">
    <property type="component" value="Unassembled WGS sequence"/>
</dbReference>